<dbReference type="EMBL" id="CP039346">
    <property type="protein sequence ID" value="QCD81535.1"/>
    <property type="molecule type" value="Genomic_DNA"/>
</dbReference>
<feature type="region of interest" description="Disordered" evidence="2">
    <location>
        <begin position="35"/>
        <end position="60"/>
    </location>
</feature>
<gene>
    <name evidence="3" type="ORF">DEO72_LG2g1864</name>
</gene>
<dbReference type="PANTHER" id="PTHR36765:SF1">
    <property type="entry name" value="EXPRESSED PROTEIN"/>
    <property type="match status" value="1"/>
</dbReference>
<name>A0A4D6KYB3_VIGUN</name>
<evidence type="ECO:0000313" key="4">
    <source>
        <dbReference type="Proteomes" id="UP000501690"/>
    </source>
</evidence>
<keyword evidence="4" id="KW-1185">Reference proteome</keyword>
<feature type="coiled-coil region" evidence="1">
    <location>
        <begin position="167"/>
        <end position="194"/>
    </location>
</feature>
<dbReference type="PANTHER" id="PTHR36765">
    <property type="entry name" value="EXPRESSED PROTEIN"/>
    <property type="match status" value="1"/>
</dbReference>
<accession>A0A4D6KYB3</accession>
<organism evidence="3 4">
    <name type="scientific">Vigna unguiculata</name>
    <name type="common">Cowpea</name>
    <dbReference type="NCBI Taxonomy" id="3917"/>
    <lineage>
        <taxon>Eukaryota</taxon>
        <taxon>Viridiplantae</taxon>
        <taxon>Streptophyta</taxon>
        <taxon>Embryophyta</taxon>
        <taxon>Tracheophyta</taxon>
        <taxon>Spermatophyta</taxon>
        <taxon>Magnoliopsida</taxon>
        <taxon>eudicotyledons</taxon>
        <taxon>Gunneridae</taxon>
        <taxon>Pentapetalae</taxon>
        <taxon>rosids</taxon>
        <taxon>fabids</taxon>
        <taxon>Fabales</taxon>
        <taxon>Fabaceae</taxon>
        <taxon>Papilionoideae</taxon>
        <taxon>50 kb inversion clade</taxon>
        <taxon>NPAAA clade</taxon>
        <taxon>indigoferoid/millettioid clade</taxon>
        <taxon>Phaseoleae</taxon>
        <taxon>Vigna</taxon>
    </lineage>
</organism>
<dbReference type="Proteomes" id="UP000501690">
    <property type="component" value="Linkage Group LG2"/>
</dbReference>
<evidence type="ECO:0000256" key="2">
    <source>
        <dbReference type="SAM" id="MobiDB-lite"/>
    </source>
</evidence>
<protein>
    <submittedName>
        <fullName evidence="3">Uncharacterized protein</fullName>
    </submittedName>
</protein>
<evidence type="ECO:0000313" key="3">
    <source>
        <dbReference type="EMBL" id="QCD81535.1"/>
    </source>
</evidence>
<dbReference type="AlphaFoldDB" id="A0A4D6KYB3"/>
<sequence>MAEGEPTNGYCSSSGEEDGDAAWRAAIHSIAQTTTYVSSTTKHAHPNDDDDDYSKPKTQQLKHHQLKAQKLLNDILENTIEIVRKPVPVEDDDPKIDECGIRLFKYAKPGIVFDHVDEPQPPRKRPRILPGEDINEKSKKFRKRIRSVAVNGIDILAAANDSCKKSLARVEAKDAAAKAKAKREEERVENLKKIRGERWLPSMAKEMKFSKAFIVLSEFGETLPLKLHTRNKESAVTPSTPRESSARVQPLFASSGLESVFRFSREQWQTLSPKRARLAQVRYAEARPGLSARVVAQATRTRFE</sequence>
<keyword evidence="1" id="KW-0175">Coiled coil</keyword>
<proteinExistence type="predicted"/>
<evidence type="ECO:0000256" key="1">
    <source>
        <dbReference type="SAM" id="Coils"/>
    </source>
</evidence>
<reference evidence="3 4" key="1">
    <citation type="submission" date="2019-04" db="EMBL/GenBank/DDBJ databases">
        <title>An improved genome assembly and genetic linkage map for asparagus bean, Vigna unguiculata ssp. sesquipedialis.</title>
        <authorList>
            <person name="Xia Q."/>
            <person name="Zhang R."/>
            <person name="Dong Y."/>
        </authorList>
    </citation>
    <scope>NUCLEOTIDE SEQUENCE [LARGE SCALE GENOMIC DNA]</scope>
    <source>
        <tissue evidence="3">Leaf</tissue>
    </source>
</reference>